<dbReference type="Gene3D" id="3.10.350.10">
    <property type="entry name" value="LysM domain"/>
    <property type="match status" value="1"/>
</dbReference>
<protein>
    <submittedName>
        <fullName evidence="3">LysM peptidoglycan-binding domain-containing protein</fullName>
    </submittedName>
</protein>
<dbReference type="InterPro" id="IPR036779">
    <property type="entry name" value="LysM_dom_sf"/>
</dbReference>
<dbReference type="EMBL" id="SSXH01000054">
    <property type="protein sequence ID" value="THJ75674.1"/>
    <property type="molecule type" value="Genomic_DNA"/>
</dbReference>
<keyword evidence="1" id="KW-1133">Transmembrane helix</keyword>
<dbReference type="SUPFAM" id="SSF54106">
    <property type="entry name" value="LysM domain"/>
    <property type="match status" value="1"/>
</dbReference>
<evidence type="ECO:0000259" key="2">
    <source>
        <dbReference type="Pfam" id="PF01476"/>
    </source>
</evidence>
<evidence type="ECO:0000313" key="3">
    <source>
        <dbReference type="EMBL" id="THJ75674.1"/>
    </source>
</evidence>
<dbReference type="AlphaFoldDB" id="A0A4S5ETA6"/>
<keyword evidence="1" id="KW-0812">Transmembrane</keyword>
<organism evidence="3 4">
    <name type="scientific">Candidatus Frankia alpina</name>
    <dbReference type="NCBI Taxonomy" id="2699483"/>
    <lineage>
        <taxon>Bacteria</taxon>
        <taxon>Bacillati</taxon>
        <taxon>Actinomycetota</taxon>
        <taxon>Actinomycetes</taxon>
        <taxon>Frankiales</taxon>
        <taxon>Frankiaceae</taxon>
        <taxon>Frankia</taxon>
    </lineage>
</organism>
<feature type="transmembrane region" description="Helical" evidence="1">
    <location>
        <begin position="24"/>
        <end position="42"/>
    </location>
</feature>
<evidence type="ECO:0000256" key="1">
    <source>
        <dbReference type="SAM" id="Phobius"/>
    </source>
</evidence>
<evidence type="ECO:0000313" key="4">
    <source>
        <dbReference type="Proteomes" id="UP000305282"/>
    </source>
</evidence>
<dbReference type="Proteomes" id="UP000305282">
    <property type="component" value="Unassembled WGS sequence"/>
</dbReference>
<proteinExistence type="predicted"/>
<name>A0A4S5ETA6_9ACTN</name>
<dbReference type="Pfam" id="PF01476">
    <property type="entry name" value="LysM"/>
    <property type="match status" value="1"/>
</dbReference>
<reference evidence="3 4" key="1">
    <citation type="submission" date="2019-04" db="EMBL/GenBank/DDBJ databases">
        <title>Draft genome sequences for three unisolated Alnus-infective Frankia Sp+ strains, AgTrS, AiOr and AvVan, the first sequenced Frankia strains able to sporulate in-planta.</title>
        <authorList>
            <person name="Bethencourt L."/>
            <person name="Vautrin F."/>
            <person name="Taib N."/>
            <person name="Dubost A."/>
            <person name="Castro-Garcia L."/>
            <person name="Imbaud O."/>
            <person name="Abrouk D."/>
            <person name="Fournier P."/>
            <person name="Briolay J."/>
            <person name="Nguyen A."/>
            <person name="Normand P."/>
            <person name="Fernandez M.P."/>
            <person name="Brochier-Armanet C."/>
            <person name="Herrera-Belaroussi A."/>
        </authorList>
    </citation>
    <scope>NUCLEOTIDE SEQUENCE [LARGE SCALE GENOMIC DNA]</scope>
    <source>
        <strain evidence="3 4">AvVan</strain>
    </source>
</reference>
<dbReference type="InterPro" id="IPR018392">
    <property type="entry name" value="LysM"/>
</dbReference>
<keyword evidence="4" id="KW-1185">Reference proteome</keyword>
<keyword evidence="1" id="KW-0472">Membrane</keyword>
<sequence>MPGPRRAAAGRPLPPLRLTRRGRAVVVVVVALAIAAAMVLVLPRASMAWSGEPPRGHLVLAGETLWEIAVAFDPDVDTRTVVDRLRRINHLASVELTPGQFLLLG</sequence>
<accession>A0A4S5ETA6</accession>
<comment type="caution">
    <text evidence="3">The sequence shown here is derived from an EMBL/GenBank/DDBJ whole genome shotgun (WGS) entry which is preliminary data.</text>
</comment>
<feature type="domain" description="LysM" evidence="2">
    <location>
        <begin position="58"/>
        <end position="103"/>
    </location>
</feature>
<dbReference type="OrthoDB" id="5084290at2"/>
<gene>
    <name evidence="3" type="ORF">E7Y31_04080</name>
</gene>
<dbReference type="CDD" id="cd00118">
    <property type="entry name" value="LysM"/>
    <property type="match status" value="1"/>
</dbReference>